<keyword evidence="1" id="KW-0489">Methyltransferase</keyword>
<dbReference type="GO" id="GO:0008168">
    <property type="term" value="F:methyltransferase activity"/>
    <property type="evidence" value="ECO:0007669"/>
    <property type="project" value="UniProtKB-KW"/>
</dbReference>
<dbReference type="EMBL" id="MHHZ01000014">
    <property type="protein sequence ID" value="OGY41756.1"/>
    <property type="molecule type" value="Genomic_DNA"/>
</dbReference>
<accession>A0A1G1XQ72</accession>
<dbReference type="AlphaFoldDB" id="A0A1G1XQ72"/>
<dbReference type="InterPro" id="IPR019257">
    <property type="entry name" value="MeTrfase_dom"/>
</dbReference>
<gene>
    <name evidence="4" type="ORF">A2Y82_02670</name>
</gene>
<evidence type="ECO:0000256" key="1">
    <source>
        <dbReference type="ARBA" id="ARBA00022603"/>
    </source>
</evidence>
<sequence length="524" mass="59840">MPEKEPKMPEKIPQLEKKEKPLKEKKELFSYWAVLSTNPEESIANIAKRKKALIKIQEMGWENFEDFKIRSMKIDSITKGSREKRGWWDEVSAFGWPSPKAVETIDGQIGLSGPVFGQTPEIYNWQAVLGETNIGDKSLFSLDIALLDEKKSWGTREGADHIIEQIEKNIKKNKLNVSFPHARSLGQEALRRALPDIFKEIKKYVWEKCYPMAAIDDAVANLEFRLTTEISREIDQEMDKEIIQGLKKREFDEKIFYLGPGAEKYLEYLKSNENKLNNFEFQLIEKNLDKLEPFINKRIIHDLGPANALKVIPLLEKQLESQKEAAYVPIDINPAMIFAAAANINPKVKVEGKILDFTEPLAGKFEAGPKIFSLLGNTLGNGDENYQKGLLKNINQAMTSDDYLLVGIHLKSDWQEILKNYKSAQGREVFLSAVENLGFPMNKIELEIIADEENRQIKAIVKVKEDLEVKGVRFQQDEDLTIFVSQKYDIGELGKLAQSAGLEVEKTFIDEKNQYELAVLKKGK</sequence>
<protein>
    <recommendedName>
        <fullName evidence="3">Histidine-specific methyltransferase SAM-dependent domain-containing protein</fullName>
    </recommendedName>
</protein>
<dbReference type="InterPro" id="IPR029063">
    <property type="entry name" value="SAM-dependent_MTases_sf"/>
</dbReference>
<dbReference type="Gene3D" id="3.40.50.150">
    <property type="entry name" value="Vaccinia Virus protein VP39"/>
    <property type="match status" value="1"/>
</dbReference>
<evidence type="ECO:0000313" key="5">
    <source>
        <dbReference type="Proteomes" id="UP000176498"/>
    </source>
</evidence>
<organism evidence="4 5">
    <name type="scientific">Candidatus Buchananbacteria bacterium RBG_13_36_9</name>
    <dbReference type="NCBI Taxonomy" id="1797530"/>
    <lineage>
        <taxon>Bacteria</taxon>
        <taxon>Candidatus Buchananiibacteriota</taxon>
    </lineage>
</organism>
<evidence type="ECO:0000259" key="3">
    <source>
        <dbReference type="Pfam" id="PF10017"/>
    </source>
</evidence>
<dbReference type="InterPro" id="IPR051128">
    <property type="entry name" value="EgtD_Methyltrsf_superfamily"/>
</dbReference>
<dbReference type="Pfam" id="PF10017">
    <property type="entry name" value="Methyltransf_33"/>
    <property type="match status" value="1"/>
</dbReference>
<dbReference type="Proteomes" id="UP000176498">
    <property type="component" value="Unassembled WGS sequence"/>
</dbReference>
<proteinExistence type="predicted"/>
<feature type="domain" description="Histidine-specific methyltransferase SAM-dependent" evidence="3">
    <location>
        <begin position="239"/>
        <end position="521"/>
    </location>
</feature>
<keyword evidence="2" id="KW-0808">Transferase</keyword>
<evidence type="ECO:0000313" key="4">
    <source>
        <dbReference type="EMBL" id="OGY41756.1"/>
    </source>
</evidence>
<dbReference type="GO" id="GO:0032259">
    <property type="term" value="P:methylation"/>
    <property type="evidence" value="ECO:0007669"/>
    <property type="project" value="UniProtKB-KW"/>
</dbReference>
<reference evidence="4 5" key="1">
    <citation type="journal article" date="2016" name="Nat. Commun.">
        <title>Thousands of microbial genomes shed light on interconnected biogeochemical processes in an aquifer system.</title>
        <authorList>
            <person name="Anantharaman K."/>
            <person name="Brown C.T."/>
            <person name="Hug L.A."/>
            <person name="Sharon I."/>
            <person name="Castelle C.J."/>
            <person name="Probst A.J."/>
            <person name="Thomas B.C."/>
            <person name="Singh A."/>
            <person name="Wilkins M.J."/>
            <person name="Karaoz U."/>
            <person name="Brodie E.L."/>
            <person name="Williams K.H."/>
            <person name="Hubbard S.S."/>
            <person name="Banfield J.F."/>
        </authorList>
    </citation>
    <scope>NUCLEOTIDE SEQUENCE [LARGE SCALE GENOMIC DNA]</scope>
</reference>
<comment type="caution">
    <text evidence="4">The sequence shown here is derived from an EMBL/GenBank/DDBJ whole genome shotgun (WGS) entry which is preliminary data.</text>
</comment>
<dbReference type="SUPFAM" id="SSF53335">
    <property type="entry name" value="S-adenosyl-L-methionine-dependent methyltransferases"/>
    <property type="match status" value="1"/>
</dbReference>
<dbReference type="PANTHER" id="PTHR43397">
    <property type="entry name" value="ERGOTHIONEINE BIOSYNTHESIS PROTEIN 1"/>
    <property type="match status" value="1"/>
</dbReference>
<dbReference type="PANTHER" id="PTHR43397:SF1">
    <property type="entry name" value="ERGOTHIONEINE BIOSYNTHESIS PROTEIN 1"/>
    <property type="match status" value="1"/>
</dbReference>
<name>A0A1G1XQ72_9BACT</name>
<evidence type="ECO:0000256" key="2">
    <source>
        <dbReference type="ARBA" id="ARBA00022679"/>
    </source>
</evidence>